<keyword evidence="4 5" id="KW-0472">Membrane</keyword>
<comment type="caution">
    <text evidence="7">The sequence shown here is derived from an EMBL/GenBank/DDBJ whole genome shotgun (WGS) entry which is preliminary data.</text>
</comment>
<dbReference type="OrthoDB" id="3701077at2"/>
<keyword evidence="3 5" id="KW-1133">Transmembrane helix</keyword>
<evidence type="ECO:0000256" key="4">
    <source>
        <dbReference type="ARBA" id="ARBA00023136"/>
    </source>
</evidence>
<dbReference type="GO" id="GO:0012505">
    <property type="term" value="C:endomembrane system"/>
    <property type="evidence" value="ECO:0007669"/>
    <property type="project" value="UniProtKB-SubCell"/>
</dbReference>
<name>A0A541BSG8_9NOCA</name>
<proteinExistence type="predicted"/>
<evidence type="ECO:0000256" key="1">
    <source>
        <dbReference type="ARBA" id="ARBA00004127"/>
    </source>
</evidence>
<evidence type="ECO:0000256" key="5">
    <source>
        <dbReference type="SAM" id="Phobius"/>
    </source>
</evidence>
<evidence type="ECO:0000259" key="6">
    <source>
        <dbReference type="Pfam" id="PF02656"/>
    </source>
</evidence>
<evidence type="ECO:0000256" key="2">
    <source>
        <dbReference type="ARBA" id="ARBA00022692"/>
    </source>
</evidence>
<keyword evidence="2 5" id="KW-0812">Transmembrane</keyword>
<dbReference type="Pfam" id="PF02656">
    <property type="entry name" value="DUF202"/>
    <property type="match status" value="1"/>
</dbReference>
<gene>
    <name evidence="7" type="ORF">FK531_03385</name>
</gene>
<protein>
    <submittedName>
        <fullName evidence="7">DUF202 domain-containing protein</fullName>
    </submittedName>
</protein>
<dbReference type="AlphaFoldDB" id="A0A541BSG8"/>
<evidence type="ECO:0000313" key="8">
    <source>
        <dbReference type="Proteomes" id="UP000316256"/>
    </source>
</evidence>
<dbReference type="Proteomes" id="UP000316256">
    <property type="component" value="Unassembled WGS sequence"/>
</dbReference>
<evidence type="ECO:0000313" key="7">
    <source>
        <dbReference type="EMBL" id="TQF75274.1"/>
    </source>
</evidence>
<comment type="subcellular location">
    <subcellularLocation>
        <location evidence="1">Endomembrane system</location>
        <topology evidence="1">Multi-pass membrane protein</topology>
    </subcellularLocation>
</comment>
<feature type="transmembrane region" description="Helical" evidence="5">
    <location>
        <begin position="80"/>
        <end position="105"/>
    </location>
</feature>
<sequence length="106" mass="10703">MRLDEGLQPERTELAWVRTASSTAAIAVIYLRFAPGHSIATAVAGGSALVVAVGVLASSARRLGRVSAGVAVGRLAPDVLSNAVLVVLVLVLTGVAGFGVAVDLLR</sequence>
<dbReference type="InterPro" id="IPR003807">
    <property type="entry name" value="DUF202"/>
</dbReference>
<reference evidence="7 8" key="1">
    <citation type="submission" date="2019-06" db="EMBL/GenBank/DDBJ databases">
        <title>Rhodococcus spaelei sp. nov., isolated from a cave.</title>
        <authorList>
            <person name="Lee S.D."/>
        </authorList>
    </citation>
    <scope>NUCLEOTIDE SEQUENCE [LARGE SCALE GENOMIC DNA]</scope>
    <source>
        <strain evidence="7 8">C9-5</strain>
    </source>
</reference>
<organism evidence="7 8">
    <name type="scientific">Rhodococcus spelaei</name>
    <dbReference type="NCBI Taxonomy" id="2546320"/>
    <lineage>
        <taxon>Bacteria</taxon>
        <taxon>Bacillati</taxon>
        <taxon>Actinomycetota</taxon>
        <taxon>Actinomycetes</taxon>
        <taxon>Mycobacteriales</taxon>
        <taxon>Nocardiaceae</taxon>
        <taxon>Rhodococcus</taxon>
    </lineage>
</organism>
<feature type="domain" description="DUF202" evidence="6">
    <location>
        <begin position="4"/>
        <end position="66"/>
    </location>
</feature>
<feature type="transmembrane region" description="Helical" evidence="5">
    <location>
        <begin position="40"/>
        <end position="60"/>
    </location>
</feature>
<evidence type="ECO:0000256" key="3">
    <source>
        <dbReference type="ARBA" id="ARBA00022989"/>
    </source>
</evidence>
<accession>A0A541BSG8</accession>
<dbReference type="EMBL" id="VIGH01000001">
    <property type="protein sequence ID" value="TQF75274.1"/>
    <property type="molecule type" value="Genomic_DNA"/>
</dbReference>
<keyword evidence="8" id="KW-1185">Reference proteome</keyword>